<dbReference type="SMART" id="SM00850">
    <property type="entry name" value="LytTR"/>
    <property type="match status" value="1"/>
</dbReference>
<dbReference type="Pfam" id="PF04397">
    <property type="entry name" value="LytTR"/>
    <property type="match status" value="1"/>
</dbReference>
<feature type="domain" description="Response regulatory" evidence="3">
    <location>
        <begin position="2"/>
        <end position="115"/>
    </location>
</feature>
<sequence>MKVAIIEDEELAANYLKGILLQQQLIPVREVVSMGSVKEAIAYFKATMPDLVFMDIHLEDGTSLEILEAVAITAPIIFTTAYDEYALKAFKHFTIDYLLKPFDEDALMEALEKFTVIKEKYQGEETYALVNQALNHLKTTYQQRFLVQQGHQFISITTQETAYFYAEGKHLFLYTQHGENYIYNSTIKEVITKLDPTLFFKINRNYVVHIDSVKRIIKHSNLKLEVVLSPTAPKKDKIILSKTEIKAFKQWLDF</sequence>
<gene>
    <name evidence="5" type="ORF">SAMN04487911_1035</name>
</gene>
<evidence type="ECO:0000259" key="4">
    <source>
        <dbReference type="PROSITE" id="PS50930"/>
    </source>
</evidence>
<keyword evidence="6" id="KW-1185">Reference proteome</keyword>
<feature type="modified residue" description="4-aspartylphosphate" evidence="2">
    <location>
        <position position="55"/>
    </location>
</feature>
<dbReference type="STRING" id="558155.SAMN04487911_1035"/>
<evidence type="ECO:0000313" key="6">
    <source>
        <dbReference type="Proteomes" id="UP000184231"/>
    </source>
</evidence>
<dbReference type="OrthoDB" id="2168082at2"/>
<dbReference type="InterPro" id="IPR011006">
    <property type="entry name" value="CheY-like_superfamily"/>
</dbReference>
<dbReference type="GO" id="GO:0005829">
    <property type="term" value="C:cytosol"/>
    <property type="evidence" value="ECO:0007669"/>
    <property type="project" value="TreeGrafter"/>
</dbReference>
<dbReference type="SUPFAM" id="SSF52172">
    <property type="entry name" value="CheY-like"/>
    <property type="match status" value="1"/>
</dbReference>
<dbReference type="PROSITE" id="PS50110">
    <property type="entry name" value="RESPONSE_REGULATORY"/>
    <property type="match status" value="1"/>
</dbReference>
<feature type="domain" description="HTH LytTR-type" evidence="4">
    <location>
        <begin position="145"/>
        <end position="254"/>
    </location>
</feature>
<evidence type="ECO:0000256" key="1">
    <source>
        <dbReference type="ARBA" id="ARBA00023125"/>
    </source>
</evidence>
<name>A0A1M6BWP1_9FLAO</name>
<evidence type="ECO:0000313" key="5">
    <source>
        <dbReference type="EMBL" id="SHI53169.1"/>
    </source>
</evidence>
<dbReference type="PROSITE" id="PS50930">
    <property type="entry name" value="HTH_LYTTR"/>
    <property type="match status" value="1"/>
</dbReference>
<keyword evidence="1" id="KW-0238">DNA-binding</keyword>
<dbReference type="Gene3D" id="2.40.50.1020">
    <property type="entry name" value="LytTr DNA-binding domain"/>
    <property type="match status" value="1"/>
</dbReference>
<protein>
    <submittedName>
        <fullName evidence="5">Two component transcriptional regulator, LytTR family</fullName>
    </submittedName>
</protein>
<accession>A0A1M6BWP1</accession>
<dbReference type="Gene3D" id="3.40.50.2300">
    <property type="match status" value="1"/>
</dbReference>
<dbReference type="PANTHER" id="PTHR48111:SF69">
    <property type="entry name" value="RESPONSE REGULATOR RECEIVER"/>
    <property type="match status" value="1"/>
</dbReference>
<evidence type="ECO:0000256" key="2">
    <source>
        <dbReference type="PROSITE-ProRule" id="PRU00169"/>
    </source>
</evidence>
<dbReference type="InterPro" id="IPR039420">
    <property type="entry name" value="WalR-like"/>
</dbReference>
<dbReference type="EMBL" id="FQYX01000003">
    <property type="protein sequence ID" value="SHI53169.1"/>
    <property type="molecule type" value="Genomic_DNA"/>
</dbReference>
<evidence type="ECO:0000259" key="3">
    <source>
        <dbReference type="PROSITE" id="PS50110"/>
    </source>
</evidence>
<dbReference type="RefSeq" id="WP_072763232.1">
    <property type="nucleotide sequence ID" value="NZ_FQYX01000003.1"/>
</dbReference>
<organism evidence="5 6">
    <name type="scientific">Arenibacter nanhaiticus</name>
    <dbReference type="NCBI Taxonomy" id="558155"/>
    <lineage>
        <taxon>Bacteria</taxon>
        <taxon>Pseudomonadati</taxon>
        <taxon>Bacteroidota</taxon>
        <taxon>Flavobacteriia</taxon>
        <taxon>Flavobacteriales</taxon>
        <taxon>Flavobacteriaceae</taxon>
        <taxon>Arenibacter</taxon>
    </lineage>
</organism>
<keyword evidence="2" id="KW-0597">Phosphoprotein</keyword>
<dbReference type="GO" id="GO:0006355">
    <property type="term" value="P:regulation of DNA-templated transcription"/>
    <property type="evidence" value="ECO:0007669"/>
    <property type="project" value="TreeGrafter"/>
</dbReference>
<dbReference type="InterPro" id="IPR007492">
    <property type="entry name" value="LytTR_DNA-bd_dom"/>
</dbReference>
<dbReference type="PANTHER" id="PTHR48111">
    <property type="entry name" value="REGULATOR OF RPOS"/>
    <property type="match status" value="1"/>
</dbReference>
<dbReference type="Proteomes" id="UP000184231">
    <property type="component" value="Unassembled WGS sequence"/>
</dbReference>
<dbReference type="InterPro" id="IPR001789">
    <property type="entry name" value="Sig_transdc_resp-reg_receiver"/>
</dbReference>
<dbReference type="GO" id="GO:0032993">
    <property type="term" value="C:protein-DNA complex"/>
    <property type="evidence" value="ECO:0007669"/>
    <property type="project" value="TreeGrafter"/>
</dbReference>
<proteinExistence type="predicted"/>
<dbReference type="GO" id="GO:0000156">
    <property type="term" value="F:phosphorelay response regulator activity"/>
    <property type="evidence" value="ECO:0007669"/>
    <property type="project" value="TreeGrafter"/>
</dbReference>
<reference evidence="5 6" key="1">
    <citation type="submission" date="2016-11" db="EMBL/GenBank/DDBJ databases">
        <authorList>
            <person name="Jaros S."/>
            <person name="Januszkiewicz K."/>
            <person name="Wedrychowicz H."/>
        </authorList>
    </citation>
    <scope>NUCLEOTIDE SEQUENCE [LARGE SCALE GENOMIC DNA]</scope>
    <source>
        <strain evidence="5 6">CGMCC 1.8863</strain>
    </source>
</reference>
<dbReference type="AlphaFoldDB" id="A0A1M6BWP1"/>
<dbReference type="SMART" id="SM00448">
    <property type="entry name" value="REC"/>
    <property type="match status" value="1"/>
</dbReference>
<dbReference type="GO" id="GO:0000976">
    <property type="term" value="F:transcription cis-regulatory region binding"/>
    <property type="evidence" value="ECO:0007669"/>
    <property type="project" value="TreeGrafter"/>
</dbReference>
<dbReference type="Pfam" id="PF00072">
    <property type="entry name" value="Response_reg"/>
    <property type="match status" value="1"/>
</dbReference>